<proteinExistence type="predicted"/>
<keyword evidence="1" id="KW-0732">Signal</keyword>
<dbReference type="EMBL" id="JBJHZX010000052">
    <property type="protein sequence ID" value="MFL0198246.1"/>
    <property type="molecule type" value="Genomic_DNA"/>
</dbReference>
<dbReference type="RefSeq" id="WP_406794355.1">
    <property type="nucleotide sequence ID" value="NZ_JBJHZX010000052.1"/>
</dbReference>
<comment type="caution">
    <text evidence="2">The sequence shown here is derived from an EMBL/GenBank/DDBJ whole genome shotgun (WGS) entry which is preliminary data.</text>
</comment>
<accession>A0ABW8ST04</accession>
<feature type="chain" id="PRO_5046402639" evidence="1">
    <location>
        <begin position="24"/>
        <end position="41"/>
    </location>
</feature>
<feature type="signal peptide" evidence="1">
    <location>
        <begin position="1"/>
        <end position="23"/>
    </location>
</feature>
<organism evidence="2 3">
    <name type="scientific">Candidatus Clostridium eludens</name>
    <dbReference type="NCBI Taxonomy" id="3381663"/>
    <lineage>
        <taxon>Bacteria</taxon>
        <taxon>Bacillati</taxon>
        <taxon>Bacillota</taxon>
        <taxon>Clostridia</taxon>
        <taxon>Eubacteriales</taxon>
        <taxon>Clostridiaceae</taxon>
        <taxon>Clostridium</taxon>
    </lineage>
</organism>
<gene>
    <name evidence="2" type="ORF">ACJDU8_22175</name>
</gene>
<sequence>MKKFHIAILSVCFVLLFSTVSFASTINETEPNNSANEAQTI</sequence>
<keyword evidence="3" id="KW-1185">Reference proteome</keyword>
<evidence type="ECO:0000313" key="3">
    <source>
        <dbReference type="Proteomes" id="UP001623660"/>
    </source>
</evidence>
<name>A0ABW8ST04_9CLOT</name>
<dbReference type="Proteomes" id="UP001623660">
    <property type="component" value="Unassembled WGS sequence"/>
</dbReference>
<protein>
    <submittedName>
        <fullName evidence="2">Uncharacterized protein</fullName>
    </submittedName>
</protein>
<evidence type="ECO:0000256" key="1">
    <source>
        <dbReference type="SAM" id="SignalP"/>
    </source>
</evidence>
<reference evidence="2 3" key="1">
    <citation type="submission" date="2024-11" db="EMBL/GenBank/DDBJ databases">
        <authorList>
            <person name="Heng Y.C."/>
            <person name="Lim A.C.H."/>
            <person name="Lee J.K.Y."/>
            <person name="Kittelmann S."/>
        </authorList>
    </citation>
    <scope>NUCLEOTIDE SEQUENCE [LARGE SCALE GENOMIC DNA]</scope>
    <source>
        <strain evidence="2 3">WILCCON 0269</strain>
    </source>
</reference>
<evidence type="ECO:0000313" key="2">
    <source>
        <dbReference type="EMBL" id="MFL0198246.1"/>
    </source>
</evidence>